<evidence type="ECO:0000313" key="2">
    <source>
        <dbReference type="Proteomes" id="UP001153076"/>
    </source>
</evidence>
<accession>A0A9Q1K9S2</accession>
<gene>
    <name evidence="1" type="ORF">Cgig2_012843</name>
</gene>
<comment type="caution">
    <text evidence="1">The sequence shown here is derived from an EMBL/GenBank/DDBJ whole genome shotgun (WGS) entry which is preliminary data.</text>
</comment>
<sequence>MDRRECILRPMHGRRSASPILGKARLATTCGLLMGSKSKVVESHMGFSLFLNFYHESKQKLGISIRSRRDEWPSNKYNGMECSRGWQPEIFKCPKGTYSHAKTQLFSIGGDTHSWCQGSVKLIRLVLVGVSGIWVVKKAEDLDVRVIHSHAEYKIMEVKHQRHILPDSLEGFLQEKWCSHYPLTPNLNNLANELARWNKEVFGNLF</sequence>
<name>A0A9Q1K9S2_9CARY</name>
<reference evidence="1" key="1">
    <citation type="submission" date="2022-04" db="EMBL/GenBank/DDBJ databases">
        <title>Carnegiea gigantea Genome sequencing and assembly v2.</title>
        <authorList>
            <person name="Copetti D."/>
            <person name="Sanderson M.J."/>
            <person name="Burquez A."/>
            <person name="Wojciechowski M.F."/>
        </authorList>
    </citation>
    <scope>NUCLEOTIDE SEQUENCE</scope>
    <source>
        <strain evidence="1">SGP5-SGP5p</strain>
        <tissue evidence="1">Aerial part</tissue>
    </source>
</reference>
<keyword evidence="2" id="KW-1185">Reference proteome</keyword>
<proteinExistence type="predicted"/>
<protein>
    <submittedName>
        <fullName evidence="1">Uncharacterized protein</fullName>
    </submittedName>
</protein>
<dbReference type="AlphaFoldDB" id="A0A9Q1K9S2"/>
<organism evidence="1 2">
    <name type="scientific">Carnegiea gigantea</name>
    <dbReference type="NCBI Taxonomy" id="171969"/>
    <lineage>
        <taxon>Eukaryota</taxon>
        <taxon>Viridiplantae</taxon>
        <taxon>Streptophyta</taxon>
        <taxon>Embryophyta</taxon>
        <taxon>Tracheophyta</taxon>
        <taxon>Spermatophyta</taxon>
        <taxon>Magnoliopsida</taxon>
        <taxon>eudicotyledons</taxon>
        <taxon>Gunneridae</taxon>
        <taxon>Pentapetalae</taxon>
        <taxon>Caryophyllales</taxon>
        <taxon>Cactineae</taxon>
        <taxon>Cactaceae</taxon>
        <taxon>Cactoideae</taxon>
        <taxon>Echinocereeae</taxon>
        <taxon>Carnegiea</taxon>
    </lineage>
</organism>
<dbReference type="EMBL" id="JAKOGI010000236">
    <property type="protein sequence ID" value="KAJ8438948.1"/>
    <property type="molecule type" value="Genomic_DNA"/>
</dbReference>
<dbReference type="Proteomes" id="UP001153076">
    <property type="component" value="Unassembled WGS sequence"/>
</dbReference>
<evidence type="ECO:0000313" key="1">
    <source>
        <dbReference type="EMBL" id="KAJ8438948.1"/>
    </source>
</evidence>